<dbReference type="GO" id="GO:0003678">
    <property type="term" value="F:DNA helicase activity"/>
    <property type="evidence" value="ECO:0007669"/>
    <property type="project" value="UniProtKB-EC"/>
</dbReference>
<gene>
    <name evidence="8" type="ORF">FE773_07140</name>
</gene>
<dbReference type="InterPro" id="IPR041677">
    <property type="entry name" value="DNA2/NAM7_AAA_11"/>
</dbReference>
<dbReference type="InterPro" id="IPR014001">
    <property type="entry name" value="Helicase_ATP-bd"/>
</dbReference>
<dbReference type="RefSeq" id="WP_138323639.1">
    <property type="nucleotide sequence ID" value="NZ_CP040463.1"/>
</dbReference>
<evidence type="ECO:0000256" key="1">
    <source>
        <dbReference type="ARBA" id="ARBA00007913"/>
    </source>
</evidence>
<dbReference type="InterPro" id="IPR047187">
    <property type="entry name" value="SF1_C_Upf1"/>
</dbReference>
<sequence>MKLRFESIEEYRSYFKELIEKERLAEKEFHLNEIKRLSGVERQKRGRAILGLRMRYVGEFLDFKIYRFNRNNMPEHQIKVGDIVLISRGEPLKFNQEATVSAVGKNFIEVYSKEPIFRSKLYRLDLFVNDITFKRMLKALDNLENSEFDVDIILGKKNPKIEKVEVKSDKLNDSQNKALSYSINSETFLIHGPPGTGKTTTLAEVIKKHIGKKILVCADSNVAVDNVLEKLSEYNVVRIGHPAKIESNLMKYSLDVKIRRDKRYKEVEKLIKKIDDLKYLQEKRTKKPTPSRRRGMSDEEILDLAKQGKGKRGVKVEWIKEMAEWLKIQRKISKLYDEKNKITEEIMKEILNSADIVFATNSGAGSEFLEERKFDVVFLDEAAQSMEPSTLIPLIKAKQSIFAGDDKQLPPTILSNDERLKVSMFERFHKIYPIASHTLEVQYRMNEKINNFPSCEFYECKVKTYEKIKNITLKDLGVNEDESFGGYTPIVFFDTRGKFLEETKKDSPSKYNPKEAEFVLSLCKKLIENNAKQEFIGVITPYKDHEEYIKKLMENEKIEGIEIKSVDGFQGREKEIIIVSLVRANEKENIGFLDDIRRLNVAITRPKRKLIIVGDAKTLSTNQTYQHLIDYVKKEGKYLKV</sequence>
<dbReference type="GO" id="GO:0016787">
    <property type="term" value="F:hydrolase activity"/>
    <property type="evidence" value="ECO:0007669"/>
    <property type="project" value="UniProtKB-KW"/>
</dbReference>
<dbReference type="Proteomes" id="UP000306825">
    <property type="component" value="Chromosome"/>
</dbReference>
<accession>A0ABX5VD56</accession>
<keyword evidence="9" id="KW-1185">Reference proteome</keyword>
<evidence type="ECO:0000256" key="4">
    <source>
        <dbReference type="ARBA" id="ARBA00022806"/>
    </source>
</evidence>
<dbReference type="SUPFAM" id="SSF52540">
    <property type="entry name" value="P-loop containing nucleoside triphosphate hydrolases"/>
    <property type="match status" value="1"/>
</dbReference>
<dbReference type="CDD" id="cd18808">
    <property type="entry name" value="SF1_C_Upf1"/>
    <property type="match status" value="1"/>
</dbReference>
<evidence type="ECO:0000313" key="8">
    <source>
        <dbReference type="EMBL" id="QCT94971.1"/>
    </source>
</evidence>
<name>A0ABX5VD56_9BACT</name>
<evidence type="ECO:0000259" key="6">
    <source>
        <dbReference type="SMART" id="SM00382"/>
    </source>
</evidence>
<evidence type="ECO:0000256" key="2">
    <source>
        <dbReference type="ARBA" id="ARBA00022741"/>
    </source>
</evidence>
<dbReference type="SMART" id="SM00487">
    <property type="entry name" value="DEXDc"/>
    <property type="match status" value="1"/>
</dbReference>
<feature type="domain" description="Helicase ATP-binding" evidence="7">
    <location>
        <begin position="167"/>
        <end position="442"/>
    </location>
</feature>
<proteinExistence type="inferred from homology"/>
<dbReference type="PANTHER" id="PTHR43788:SF8">
    <property type="entry name" value="DNA-BINDING PROTEIN SMUBP-2"/>
    <property type="match status" value="1"/>
</dbReference>
<comment type="similarity">
    <text evidence="1">Belongs to the DNA2/NAM7 helicase family.</text>
</comment>
<dbReference type="InterPro" id="IPR004483">
    <property type="entry name" value="SMUBP-2/Hcs1-like"/>
</dbReference>
<protein>
    <submittedName>
        <fullName evidence="8">IGHMBP2 family helicase</fullName>
        <ecNumber evidence="8">3.6.4.12</ecNumber>
    </submittedName>
</protein>
<dbReference type="NCBIfam" id="TIGR00376">
    <property type="entry name" value="IGHMBP2 family helicase"/>
    <property type="match status" value="1"/>
</dbReference>
<evidence type="ECO:0000256" key="5">
    <source>
        <dbReference type="ARBA" id="ARBA00022840"/>
    </source>
</evidence>
<dbReference type="Gene3D" id="3.40.50.300">
    <property type="entry name" value="P-loop containing nucleotide triphosphate hydrolases"/>
    <property type="match status" value="2"/>
</dbReference>
<keyword evidence="3 8" id="KW-0378">Hydrolase</keyword>
<dbReference type="Pfam" id="PF13087">
    <property type="entry name" value="AAA_12"/>
    <property type="match status" value="1"/>
</dbReference>
<reference evidence="8 9" key="1">
    <citation type="submission" date="2019-05" db="EMBL/GenBank/DDBJ databases">
        <title>A comparative analysis of the Nautiliaceae.</title>
        <authorList>
            <person name="Grosche A."/>
            <person name="Smedile F."/>
            <person name="Vetriani C."/>
        </authorList>
    </citation>
    <scope>NUCLEOTIDE SEQUENCE [LARGE SCALE GENOMIC DNA]</scope>
    <source>
        <strain evidence="8 9">TB-2</strain>
    </source>
</reference>
<keyword evidence="2" id="KW-0547">Nucleotide-binding</keyword>
<dbReference type="Gene3D" id="2.40.30.270">
    <property type="match status" value="1"/>
</dbReference>
<keyword evidence="5" id="KW-0067">ATP-binding</keyword>
<evidence type="ECO:0000259" key="7">
    <source>
        <dbReference type="SMART" id="SM00487"/>
    </source>
</evidence>
<organism evidence="8 9">
    <name type="scientific">Caminibacter mediatlanticus TB-2</name>
    <dbReference type="NCBI Taxonomy" id="391592"/>
    <lineage>
        <taxon>Bacteria</taxon>
        <taxon>Pseudomonadati</taxon>
        <taxon>Campylobacterota</taxon>
        <taxon>Epsilonproteobacteria</taxon>
        <taxon>Nautiliales</taxon>
        <taxon>Nautiliaceae</taxon>
        <taxon>Caminibacter</taxon>
    </lineage>
</organism>
<evidence type="ECO:0000313" key="9">
    <source>
        <dbReference type="Proteomes" id="UP000306825"/>
    </source>
</evidence>
<dbReference type="InterPro" id="IPR027417">
    <property type="entry name" value="P-loop_NTPase"/>
</dbReference>
<dbReference type="SMART" id="SM00382">
    <property type="entry name" value="AAA"/>
    <property type="match status" value="1"/>
</dbReference>
<dbReference type="InterPro" id="IPR050534">
    <property type="entry name" value="Coronavir_polyprotein_1ab"/>
</dbReference>
<dbReference type="InterPro" id="IPR003593">
    <property type="entry name" value="AAA+_ATPase"/>
</dbReference>
<keyword evidence="4 8" id="KW-0347">Helicase</keyword>
<feature type="domain" description="AAA+ ATPase" evidence="6">
    <location>
        <begin position="184"/>
        <end position="383"/>
    </location>
</feature>
<dbReference type="EMBL" id="CP040463">
    <property type="protein sequence ID" value="QCT94971.1"/>
    <property type="molecule type" value="Genomic_DNA"/>
</dbReference>
<dbReference type="Pfam" id="PF13086">
    <property type="entry name" value="AAA_11"/>
    <property type="match status" value="1"/>
</dbReference>
<evidence type="ECO:0000256" key="3">
    <source>
        <dbReference type="ARBA" id="ARBA00022801"/>
    </source>
</evidence>
<dbReference type="PANTHER" id="PTHR43788">
    <property type="entry name" value="DNA2/NAM7 HELICASE FAMILY MEMBER"/>
    <property type="match status" value="1"/>
</dbReference>
<dbReference type="EC" id="3.6.4.12" evidence="8"/>
<dbReference type="InterPro" id="IPR041679">
    <property type="entry name" value="DNA2/NAM7-like_C"/>
</dbReference>